<dbReference type="InterPro" id="IPR013783">
    <property type="entry name" value="Ig-like_fold"/>
</dbReference>
<dbReference type="CDD" id="cd00146">
    <property type="entry name" value="PKD"/>
    <property type="match status" value="1"/>
</dbReference>
<dbReference type="EMBL" id="CAEZZT010000071">
    <property type="protein sequence ID" value="CAB4781497.1"/>
    <property type="molecule type" value="Genomic_DNA"/>
</dbReference>
<dbReference type="AlphaFoldDB" id="A0A6J6WH54"/>
<dbReference type="Gene3D" id="2.60.40.10">
    <property type="entry name" value="Immunoglobulins"/>
    <property type="match status" value="1"/>
</dbReference>
<accession>A0A6J6WH54</accession>
<dbReference type="EMBL" id="CAFBQI010000102">
    <property type="protein sequence ID" value="CAB5052406.1"/>
    <property type="molecule type" value="Genomic_DNA"/>
</dbReference>
<dbReference type="PROSITE" id="PS50093">
    <property type="entry name" value="PKD"/>
    <property type="match status" value="1"/>
</dbReference>
<dbReference type="SUPFAM" id="SSF49299">
    <property type="entry name" value="PKD domain"/>
    <property type="match status" value="1"/>
</dbReference>
<evidence type="ECO:0000259" key="1">
    <source>
        <dbReference type="PROSITE" id="PS50093"/>
    </source>
</evidence>
<evidence type="ECO:0000313" key="2">
    <source>
        <dbReference type="EMBL" id="CAB4781497.1"/>
    </source>
</evidence>
<evidence type="ECO:0000313" key="3">
    <source>
        <dbReference type="EMBL" id="CAB5052406.1"/>
    </source>
</evidence>
<feature type="domain" description="PKD" evidence="1">
    <location>
        <begin position="153"/>
        <end position="194"/>
    </location>
</feature>
<gene>
    <name evidence="2" type="ORF">UFOPK2918_00971</name>
    <name evidence="3" type="ORF">UFOPK4303_01065</name>
</gene>
<organism evidence="2">
    <name type="scientific">freshwater metagenome</name>
    <dbReference type="NCBI Taxonomy" id="449393"/>
    <lineage>
        <taxon>unclassified sequences</taxon>
        <taxon>metagenomes</taxon>
        <taxon>ecological metagenomes</taxon>
    </lineage>
</organism>
<dbReference type="InterPro" id="IPR035986">
    <property type="entry name" value="PKD_dom_sf"/>
</dbReference>
<sequence>MKRLLILIIFLALATPAAAIADCSTTACVDVFTQNNQIIITAKKGNGGTKTTKPVVKVAKPKPTLWFPPKPKAVPTVKRTYKPRAKVKKVVTQSINLSDRLIKMVPTATIAYQPEFEPLVHVPVIFWCDLPTLFQSRVAIIGEVIDVALRPGFMWQWGDGQSFATNEPGAPYPNQKITHTYKQPGTYNVTLVATWNGSFVHNGATRAITGTIKIPSFAVITVVSANSMFTK</sequence>
<name>A0A6J6WH54_9ZZZZ</name>
<dbReference type="InterPro" id="IPR000601">
    <property type="entry name" value="PKD_dom"/>
</dbReference>
<dbReference type="Pfam" id="PF00801">
    <property type="entry name" value="PKD"/>
    <property type="match status" value="1"/>
</dbReference>
<proteinExistence type="predicted"/>
<reference evidence="2" key="1">
    <citation type="submission" date="2020-05" db="EMBL/GenBank/DDBJ databases">
        <authorList>
            <person name="Chiriac C."/>
            <person name="Salcher M."/>
            <person name="Ghai R."/>
            <person name="Kavagutti S V."/>
        </authorList>
    </citation>
    <scope>NUCLEOTIDE SEQUENCE</scope>
</reference>
<protein>
    <submittedName>
        <fullName evidence="2">Unannotated protein</fullName>
    </submittedName>
</protein>